<dbReference type="EMBL" id="FCNZ02000003">
    <property type="protein sequence ID" value="SAL19723.1"/>
    <property type="molecule type" value="Genomic_DNA"/>
</dbReference>
<sequence>MSFSVTDDTAALTAAINGFNAAYHVDYFTVRTKAVDYLSEPPSTVSASRLALALIKVLESWGTGKRGAPACRPVDSATEALCNPAIHQKLTNLANSFEFLSVANGTRSLKVDSPFETVDEFDGCLIESLNELAAGLLVGNTNVTYPMKALLLITGLMPAYDSQVRGGLAVAGVSGVNRTRYLLPVQDCPDAKKICVLPFYIGDCISRTLPILNKAIENSSYPMLKGQHGRLFDVLLFVQRNLTSEAALISFSAAQSSRRWYAI</sequence>
<reference evidence="1" key="1">
    <citation type="submission" date="2016-01" db="EMBL/GenBank/DDBJ databases">
        <authorList>
            <person name="Peeters Charlotte."/>
        </authorList>
    </citation>
    <scope>NUCLEOTIDE SEQUENCE</scope>
    <source>
        <strain evidence="1">LMG 22936</strain>
    </source>
</reference>
<gene>
    <name evidence="1" type="ORF">AWB66_00960</name>
</gene>
<organism evidence="1 2">
    <name type="scientific">Caballeronia telluris</name>
    <dbReference type="NCBI Taxonomy" id="326475"/>
    <lineage>
        <taxon>Bacteria</taxon>
        <taxon>Pseudomonadati</taxon>
        <taxon>Pseudomonadota</taxon>
        <taxon>Betaproteobacteria</taxon>
        <taxon>Burkholderiales</taxon>
        <taxon>Burkholderiaceae</taxon>
        <taxon>Caballeronia</taxon>
    </lineage>
</organism>
<evidence type="ECO:0000313" key="2">
    <source>
        <dbReference type="Proteomes" id="UP000054717"/>
    </source>
</evidence>
<protein>
    <submittedName>
        <fullName evidence="1">Uncharacterized protein</fullName>
    </submittedName>
</protein>
<name>A0A158FJ93_9BURK</name>
<evidence type="ECO:0000313" key="1">
    <source>
        <dbReference type="EMBL" id="SAL19723.1"/>
    </source>
</evidence>
<keyword evidence="2" id="KW-1185">Reference proteome</keyword>
<proteinExistence type="predicted"/>
<dbReference type="Proteomes" id="UP000054717">
    <property type="component" value="Unassembled WGS sequence"/>
</dbReference>
<comment type="caution">
    <text evidence="1">The sequence shown here is derived from an EMBL/GenBank/DDBJ whole genome shotgun (WGS) entry which is preliminary data.</text>
</comment>
<dbReference type="RefSeq" id="WP_087629136.1">
    <property type="nucleotide sequence ID" value="NZ_FCNZ02000003.1"/>
</dbReference>
<accession>A0A158FJ93</accession>
<dbReference type="AlphaFoldDB" id="A0A158FJ93"/>